<dbReference type="AlphaFoldDB" id="A0A2Z5G601"/>
<evidence type="ECO:0000313" key="2">
    <source>
        <dbReference type="Proteomes" id="UP000253606"/>
    </source>
</evidence>
<organism evidence="1 2">
    <name type="scientific">Acidisarcina polymorpha</name>
    <dbReference type="NCBI Taxonomy" id="2211140"/>
    <lineage>
        <taxon>Bacteria</taxon>
        <taxon>Pseudomonadati</taxon>
        <taxon>Acidobacteriota</taxon>
        <taxon>Terriglobia</taxon>
        <taxon>Terriglobales</taxon>
        <taxon>Acidobacteriaceae</taxon>
        <taxon>Acidisarcina</taxon>
    </lineage>
</organism>
<gene>
    <name evidence="1" type="ORF">ACPOL_5269</name>
</gene>
<accession>A0A2Z5G601</accession>
<keyword evidence="2" id="KW-1185">Reference proteome</keyword>
<protein>
    <submittedName>
        <fullName evidence="1">Uncharacterized protein</fullName>
    </submittedName>
</protein>
<name>A0A2Z5G601_9BACT</name>
<evidence type="ECO:0000313" key="1">
    <source>
        <dbReference type="EMBL" id="AXC14521.1"/>
    </source>
</evidence>
<dbReference type="KEGG" id="abas:ACPOL_5269"/>
<dbReference type="Proteomes" id="UP000253606">
    <property type="component" value="Chromosome"/>
</dbReference>
<sequence length="61" mass="6868">MHDQDLIKADLQVDVQRSRAFLQRSPAFLRSESITGCRGSWQGIRIDTGIQGIDRESHEAA</sequence>
<reference evidence="1 2" key="1">
    <citation type="journal article" date="2018" name="Front. Microbiol.">
        <title>Hydrolytic Capabilities as a Key to Environmental Success: Chitinolytic and Cellulolytic Acidobacteria From Acidic Sub-arctic Soils and Boreal Peatlands.</title>
        <authorList>
            <person name="Belova S.E."/>
            <person name="Ravin N.V."/>
            <person name="Pankratov T.A."/>
            <person name="Rakitin A.L."/>
            <person name="Ivanova A.A."/>
            <person name="Beletsky A.V."/>
            <person name="Mardanov A.V."/>
            <person name="Sinninghe Damste J.S."/>
            <person name="Dedysh S.N."/>
        </authorList>
    </citation>
    <scope>NUCLEOTIDE SEQUENCE [LARGE SCALE GENOMIC DNA]</scope>
    <source>
        <strain evidence="1 2">SBC82</strain>
    </source>
</reference>
<proteinExistence type="predicted"/>
<dbReference type="EMBL" id="CP030840">
    <property type="protein sequence ID" value="AXC14521.1"/>
    <property type="molecule type" value="Genomic_DNA"/>
</dbReference>